<dbReference type="EMBL" id="BAEN01000041">
    <property type="protein sequence ID" value="GAC14859.1"/>
    <property type="molecule type" value="Genomic_DNA"/>
</dbReference>
<dbReference type="GO" id="GO:0047617">
    <property type="term" value="F:fatty acyl-CoA hydrolase activity"/>
    <property type="evidence" value="ECO:0007669"/>
    <property type="project" value="TreeGrafter"/>
</dbReference>
<comment type="similarity">
    <text evidence="1">Belongs to the 4-hydroxybenzoyl-CoA thioesterase family.</text>
</comment>
<dbReference type="STRING" id="1127673.GLIP_2231"/>
<comment type="caution">
    <text evidence="3">The sequence shown here is derived from an EMBL/GenBank/DDBJ whole genome shotgun (WGS) entry which is preliminary data.</text>
</comment>
<dbReference type="OrthoDB" id="9799036at2"/>
<dbReference type="AlphaFoldDB" id="K6X2K8"/>
<gene>
    <name evidence="3" type="primary">ybgC</name>
    <name evidence="3" type="ORF">GLIP_2231</name>
</gene>
<dbReference type="eggNOG" id="COG0824">
    <property type="taxonomic scope" value="Bacteria"/>
</dbReference>
<dbReference type="PANTHER" id="PTHR31793">
    <property type="entry name" value="4-HYDROXYBENZOYL-COA THIOESTERASE FAMILY MEMBER"/>
    <property type="match status" value="1"/>
</dbReference>
<evidence type="ECO:0000256" key="1">
    <source>
        <dbReference type="ARBA" id="ARBA00005953"/>
    </source>
</evidence>
<keyword evidence="2 3" id="KW-0378">Hydrolase</keyword>
<dbReference type="SUPFAM" id="SSF54637">
    <property type="entry name" value="Thioesterase/thiol ester dehydrase-isomerase"/>
    <property type="match status" value="1"/>
</dbReference>
<protein>
    <submittedName>
        <fullName evidence="3">Acyl-CoA thioester hydrolase</fullName>
        <ecNumber evidence="3">3.1.2.-</ecNumber>
    </submittedName>
</protein>
<sequence>MSDSMKVLFRVRYAECDAQQVVFNSRYAEYVDLGATEFMRGVLGGFNHLIEQGFDNQVVNLNISWQGPAKFDDVIEMAIWVSKVGTCSYTLSLEMRHHLTKKAICLAEVIYVMVDAKTYKKVEINEQLKQKLLAGAPTLTVNLAGTD</sequence>
<evidence type="ECO:0000313" key="4">
    <source>
        <dbReference type="Proteomes" id="UP000006334"/>
    </source>
</evidence>
<dbReference type="EC" id="3.1.2.-" evidence="3"/>
<dbReference type="Pfam" id="PF13279">
    <property type="entry name" value="4HBT_2"/>
    <property type="match status" value="1"/>
</dbReference>
<evidence type="ECO:0000313" key="3">
    <source>
        <dbReference type="EMBL" id="GAC14859.1"/>
    </source>
</evidence>
<keyword evidence="4" id="KW-1185">Reference proteome</keyword>
<dbReference type="InterPro" id="IPR050563">
    <property type="entry name" value="4-hydroxybenzoyl-CoA_TE"/>
</dbReference>
<reference evidence="3 4" key="1">
    <citation type="journal article" date="2017" name="Antonie Van Leeuwenhoek">
        <title>Rhizobium rhizosphaerae sp. nov., a novel species isolated from rice rhizosphere.</title>
        <authorList>
            <person name="Zhao J.J."/>
            <person name="Zhang J."/>
            <person name="Zhang R.J."/>
            <person name="Zhang C.W."/>
            <person name="Yin H.Q."/>
            <person name="Zhang X.X."/>
        </authorList>
    </citation>
    <scope>NUCLEOTIDE SEQUENCE [LARGE SCALE GENOMIC DNA]</scope>
    <source>
        <strain evidence="3 4">E3</strain>
    </source>
</reference>
<dbReference type="PANTHER" id="PTHR31793:SF27">
    <property type="entry name" value="NOVEL THIOESTERASE SUPERFAMILY DOMAIN AND SAPOSIN A-TYPE DOMAIN CONTAINING PROTEIN (0610012H03RIK)"/>
    <property type="match status" value="1"/>
</dbReference>
<proteinExistence type="inferred from homology"/>
<accession>K6X2K8</accession>
<dbReference type="InterPro" id="IPR006684">
    <property type="entry name" value="YbgC/YbaW"/>
</dbReference>
<name>K6X2K8_9ALTE</name>
<evidence type="ECO:0000256" key="2">
    <source>
        <dbReference type="ARBA" id="ARBA00022801"/>
    </source>
</evidence>
<dbReference type="RefSeq" id="WP_008844675.1">
    <property type="nucleotide sequence ID" value="NZ_BAEN01000041.1"/>
</dbReference>
<organism evidence="3 4">
    <name type="scientific">Aliiglaciecola lipolytica E3</name>
    <dbReference type="NCBI Taxonomy" id="1127673"/>
    <lineage>
        <taxon>Bacteria</taxon>
        <taxon>Pseudomonadati</taxon>
        <taxon>Pseudomonadota</taxon>
        <taxon>Gammaproteobacteria</taxon>
        <taxon>Alteromonadales</taxon>
        <taxon>Alteromonadaceae</taxon>
        <taxon>Aliiglaciecola</taxon>
    </lineage>
</organism>
<dbReference type="Gene3D" id="3.10.129.10">
    <property type="entry name" value="Hotdog Thioesterase"/>
    <property type="match status" value="1"/>
</dbReference>
<dbReference type="CDD" id="cd00586">
    <property type="entry name" value="4HBT"/>
    <property type="match status" value="1"/>
</dbReference>
<dbReference type="InterPro" id="IPR029069">
    <property type="entry name" value="HotDog_dom_sf"/>
</dbReference>
<dbReference type="NCBIfam" id="TIGR00051">
    <property type="entry name" value="YbgC/FadM family acyl-CoA thioesterase"/>
    <property type="match status" value="1"/>
</dbReference>
<dbReference type="Proteomes" id="UP000006334">
    <property type="component" value="Unassembled WGS sequence"/>
</dbReference>